<keyword evidence="3" id="KW-1185">Reference proteome</keyword>
<reference evidence="2" key="1">
    <citation type="submission" date="2020-11" db="EMBL/GenBank/DDBJ databases">
        <title>Isolation and identification of active actinomycetes.</title>
        <authorList>
            <person name="Yu B."/>
        </authorList>
    </citation>
    <scope>NUCLEOTIDE SEQUENCE</scope>
    <source>
        <strain evidence="2">NEAU-YB345</strain>
    </source>
</reference>
<feature type="domain" description="Transcription regulator PadR N-terminal" evidence="1">
    <location>
        <begin position="11"/>
        <end position="86"/>
    </location>
</feature>
<gene>
    <name evidence="2" type="ORF">I2501_24730</name>
</gene>
<dbReference type="Proteomes" id="UP000657385">
    <property type="component" value="Unassembled WGS sequence"/>
</dbReference>
<organism evidence="2 3">
    <name type="scientific">Streptacidiphilus fuscans</name>
    <dbReference type="NCBI Taxonomy" id="2789292"/>
    <lineage>
        <taxon>Bacteria</taxon>
        <taxon>Bacillati</taxon>
        <taxon>Actinomycetota</taxon>
        <taxon>Actinomycetes</taxon>
        <taxon>Kitasatosporales</taxon>
        <taxon>Streptomycetaceae</taxon>
        <taxon>Streptacidiphilus</taxon>
    </lineage>
</organism>
<dbReference type="PANTHER" id="PTHR43252">
    <property type="entry name" value="TRANSCRIPTIONAL REGULATOR YQJI"/>
    <property type="match status" value="1"/>
</dbReference>
<dbReference type="InterPro" id="IPR036388">
    <property type="entry name" value="WH-like_DNA-bd_sf"/>
</dbReference>
<dbReference type="Pfam" id="PF03551">
    <property type="entry name" value="PadR"/>
    <property type="match status" value="1"/>
</dbReference>
<dbReference type="EMBL" id="JADPRT010000011">
    <property type="protein sequence ID" value="MBF9071227.1"/>
    <property type="molecule type" value="Genomic_DNA"/>
</dbReference>
<proteinExistence type="predicted"/>
<sequence>MNALPITGWAVLGLLSFGRELSGYDLKKWADQSMGFFYWSPSYSQIYSELRRLESVGYAASEEVPGDIRAKRLYRITPAGEDALREWAGTAPVEPAVLKHGPMLRLWLGHLQDPARLRETLHAQRDLAEQRRAQAAADVLAAEVNPEWIFPVMTLRWAEQYYADERDRMDRMLADLDAVAKPTKTTKAARANGKG</sequence>
<name>A0A931B844_9ACTN</name>
<comment type="caution">
    <text evidence="2">The sequence shown here is derived from an EMBL/GenBank/DDBJ whole genome shotgun (WGS) entry which is preliminary data.</text>
</comment>
<dbReference type="Gene3D" id="1.10.10.10">
    <property type="entry name" value="Winged helix-like DNA-binding domain superfamily/Winged helix DNA-binding domain"/>
    <property type="match status" value="1"/>
</dbReference>
<dbReference type="InterPro" id="IPR036390">
    <property type="entry name" value="WH_DNA-bd_sf"/>
</dbReference>
<dbReference type="RefSeq" id="WP_196196400.1">
    <property type="nucleotide sequence ID" value="NZ_JADPRT010000011.1"/>
</dbReference>
<dbReference type="SUPFAM" id="SSF46785">
    <property type="entry name" value="Winged helix' DNA-binding domain"/>
    <property type="match status" value="1"/>
</dbReference>
<accession>A0A931B844</accession>
<evidence type="ECO:0000313" key="2">
    <source>
        <dbReference type="EMBL" id="MBF9071227.1"/>
    </source>
</evidence>
<evidence type="ECO:0000313" key="3">
    <source>
        <dbReference type="Proteomes" id="UP000657385"/>
    </source>
</evidence>
<protein>
    <submittedName>
        <fullName evidence="2">PadR family transcriptional regulator</fullName>
    </submittedName>
</protein>
<dbReference type="AlphaFoldDB" id="A0A931B844"/>
<dbReference type="InterPro" id="IPR005149">
    <property type="entry name" value="Tscrpt_reg_PadR_N"/>
</dbReference>
<evidence type="ECO:0000259" key="1">
    <source>
        <dbReference type="Pfam" id="PF03551"/>
    </source>
</evidence>
<dbReference type="PANTHER" id="PTHR43252:SF6">
    <property type="entry name" value="NEGATIVE TRANSCRIPTION REGULATOR PADR"/>
    <property type="match status" value="1"/>
</dbReference>